<dbReference type="GO" id="GO:0055085">
    <property type="term" value="P:transmembrane transport"/>
    <property type="evidence" value="ECO:0007669"/>
    <property type="project" value="InterPro"/>
</dbReference>
<accession>A0A9D1UBA3</accession>
<feature type="transmembrane region" description="Helical" evidence="7">
    <location>
        <begin position="75"/>
        <end position="99"/>
    </location>
</feature>
<keyword evidence="2" id="KW-0813">Transport</keyword>
<evidence type="ECO:0000256" key="1">
    <source>
        <dbReference type="ARBA" id="ARBA00004651"/>
    </source>
</evidence>
<dbReference type="Gene3D" id="1.10.3720.10">
    <property type="entry name" value="MetI-like"/>
    <property type="match status" value="1"/>
</dbReference>
<reference evidence="9" key="1">
    <citation type="journal article" date="2021" name="PeerJ">
        <title>Extensive microbial diversity within the chicken gut microbiome revealed by metagenomics and culture.</title>
        <authorList>
            <person name="Gilroy R."/>
            <person name="Ravi A."/>
            <person name="Getino M."/>
            <person name="Pursley I."/>
            <person name="Horton D.L."/>
            <person name="Alikhan N.F."/>
            <person name="Baker D."/>
            <person name="Gharbi K."/>
            <person name="Hall N."/>
            <person name="Watson M."/>
            <person name="Adriaenssens E.M."/>
            <person name="Foster-Nyarko E."/>
            <person name="Jarju S."/>
            <person name="Secka A."/>
            <person name="Antonio M."/>
            <person name="Oren A."/>
            <person name="Chaudhuri R.R."/>
            <person name="La Ragione R."/>
            <person name="Hildebrand F."/>
            <person name="Pallen M.J."/>
        </authorList>
    </citation>
    <scope>NUCLEOTIDE SEQUENCE</scope>
    <source>
        <strain evidence="9">CHK195-6426</strain>
    </source>
</reference>
<comment type="subcellular location">
    <subcellularLocation>
        <location evidence="1">Cell membrane</location>
        <topology evidence="1">Multi-pass membrane protein</topology>
    </subcellularLocation>
</comment>
<proteinExistence type="predicted"/>
<evidence type="ECO:0000256" key="4">
    <source>
        <dbReference type="ARBA" id="ARBA00022692"/>
    </source>
</evidence>
<dbReference type="CDD" id="cd06261">
    <property type="entry name" value="TM_PBP2"/>
    <property type="match status" value="1"/>
</dbReference>
<dbReference type="GO" id="GO:0005886">
    <property type="term" value="C:plasma membrane"/>
    <property type="evidence" value="ECO:0007669"/>
    <property type="project" value="UniProtKB-SubCell"/>
</dbReference>
<feature type="transmembrane region" description="Helical" evidence="7">
    <location>
        <begin position="12"/>
        <end position="34"/>
    </location>
</feature>
<reference evidence="9" key="2">
    <citation type="submission" date="2021-04" db="EMBL/GenBank/DDBJ databases">
        <authorList>
            <person name="Gilroy R."/>
        </authorList>
    </citation>
    <scope>NUCLEOTIDE SEQUENCE</scope>
    <source>
        <strain evidence="9">CHK195-6426</strain>
    </source>
</reference>
<dbReference type="AlphaFoldDB" id="A0A9D1UBA3"/>
<feature type="transmembrane region" description="Helical" evidence="7">
    <location>
        <begin position="147"/>
        <end position="167"/>
    </location>
</feature>
<comment type="caution">
    <text evidence="9">The sequence shown here is derived from an EMBL/GenBank/DDBJ whole genome shotgun (WGS) entry which is preliminary data.</text>
</comment>
<dbReference type="EMBL" id="DXGH01000029">
    <property type="protein sequence ID" value="HIW80938.1"/>
    <property type="molecule type" value="Genomic_DNA"/>
</dbReference>
<evidence type="ECO:0000313" key="9">
    <source>
        <dbReference type="EMBL" id="HIW80938.1"/>
    </source>
</evidence>
<feature type="transmembrane region" description="Helical" evidence="7">
    <location>
        <begin position="246"/>
        <end position="268"/>
    </location>
</feature>
<evidence type="ECO:0000256" key="2">
    <source>
        <dbReference type="ARBA" id="ARBA00022448"/>
    </source>
</evidence>
<dbReference type="PANTHER" id="PTHR43744">
    <property type="entry name" value="ABC TRANSPORTER PERMEASE PROTEIN MG189-RELATED-RELATED"/>
    <property type="match status" value="1"/>
</dbReference>
<gene>
    <name evidence="9" type="ORF">H9742_05310</name>
</gene>
<protein>
    <submittedName>
        <fullName evidence="9">Carbohydrate ABC transporter permease</fullName>
    </submittedName>
</protein>
<dbReference type="SUPFAM" id="SSF161098">
    <property type="entry name" value="MetI-like"/>
    <property type="match status" value="1"/>
</dbReference>
<sequence>MSMKRRRKIQNFFRYLILIVVGVGMLYPLVWMVFATFKSNAEIFGSISLLPKEWTFDAYKDLFRMYGGQLNLVKAMLNTMIIVVLKVLFTVVSVTLTAYGFARFEFAGKRFLFPIMISTLFLPQTVLNAPQYIMYNSWGWLDSYLPLVVPCLFAGDTFFIFMLIQFLRGIPRDLEQAAAIDGCNSMQALLLVICPILKPAIISAGLFQFMWSCNDFMGPLIYVNTVSKRPVSVFIKMCMDADAGTAWNRVLAFSLIALLPSLIVFLIAQKSFIEGVSAGSLKG</sequence>
<evidence type="ECO:0000256" key="7">
    <source>
        <dbReference type="SAM" id="Phobius"/>
    </source>
</evidence>
<feature type="transmembrane region" description="Helical" evidence="7">
    <location>
        <begin position="188"/>
        <end position="211"/>
    </location>
</feature>
<keyword evidence="5 7" id="KW-1133">Transmembrane helix</keyword>
<keyword evidence="3" id="KW-1003">Cell membrane</keyword>
<organism evidence="9 10">
    <name type="scientific">Candidatus Acetatifactor stercoripullorum</name>
    <dbReference type="NCBI Taxonomy" id="2838414"/>
    <lineage>
        <taxon>Bacteria</taxon>
        <taxon>Bacillati</taxon>
        <taxon>Bacillota</taxon>
        <taxon>Clostridia</taxon>
        <taxon>Lachnospirales</taxon>
        <taxon>Lachnospiraceae</taxon>
        <taxon>Acetatifactor</taxon>
    </lineage>
</organism>
<dbReference type="InterPro" id="IPR000515">
    <property type="entry name" value="MetI-like"/>
</dbReference>
<name>A0A9D1UBA3_9FIRM</name>
<evidence type="ECO:0000259" key="8">
    <source>
        <dbReference type="PROSITE" id="PS50928"/>
    </source>
</evidence>
<feature type="transmembrane region" description="Helical" evidence="7">
    <location>
        <begin position="111"/>
        <end position="127"/>
    </location>
</feature>
<evidence type="ECO:0000256" key="3">
    <source>
        <dbReference type="ARBA" id="ARBA00022475"/>
    </source>
</evidence>
<evidence type="ECO:0000256" key="6">
    <source>
        <dbReference type="ARBA" id="ARBA00023136"/>
    </source>
</evidence>
<keyword evidence="6 7" id="KW-0472">Membrane</keyword>
<dbReference type="Proteomes" id="UP000824265">
    <property type="component" value="Unassembled WGS sequence"/>
</dbReference>
<evidence type="ECO:0000256" key="5">
    <source>
        <dbReference type="ARBA" id="ARBA00022989"/>
    </source>
</evidence>
<keyword evidence="4 7" id="KW-0812">Transmembrane</keyword>
<feature type="domain" description="ABC transmembrane type-1" evidence="8">
    <location>
        <begin position="76"/>
        <end position="268"/>
    </location>
</feature>
<evidence type="ECO:0000313" key="10">
    <source>
        <dbReference type="Proteomes" id="UP000824265"/>
    </source>
</evidence>
<dbReference type="PROSITE" id="PS50928">
    <property type="entry name" value="ABC_TM1"/>
    <property type="match status" value="1"/>
</dbReference>
<dbReference type="InterPro" id="IPR035906">
    <property type="entry name" value="MetI-like_sf"/>
</dbReference>
<dbReference type="PANTHER" id="PTHR43744:SF6">
    <property type="entry name" value="ABC TRANSPORTER PERMEASE PROTEIN YESQ-RELATED"/>
    <property type="match status" value="1"/>
</dbReference>